<proteinExistence type="predicted"/>
<feature type="transmembrane region" description="Helical" evidence="6">
    <location>
        <begin position="368"/>
        <end position="387"/>
    </location>
</feature>
<evidence type="ECO:0000256" key="4">
    <source>
        <dbReference type="ARBA" id="ARBA00022989"/>
    </source>
</evidence>
<dbReference type="AlphaFoldDB" id="A0A919AMG8"/>
<protein>
    <submittedName>
        <fullName evidence="8">MFS transporter</fullName>
    </submittedName>
</protein>
<keyword evidence="3 6" id="KW-0812">Transmembrane</keyword>
<reference evidence="8" key="2">
    <citation type="submission" date="2020-09" db="EMBL/GenBank/DDBJ databases">
        <authorList>
            <person name="Sun Q."/>
            <person name="Kim S."/>
        </authorList>
    </citation>
    <scope>NUCLEOTIDE SEQUENCE</scope>
    <source>
        <strain evidence="8">KCTC 42590</strain>
    </source>
</reference>
<keyword evidence="9" id="KW-1185">Reference proteome</keyword>
<evidence type="ECO:0000256" key="2">
    <source>
        <dbReference type="ARBA" id="ARBA00022475"/>
    </source>
</evidence>
<dbReference type="PANTHER" id="PTHR23513">
    <property type="entry name" value="INTEGRAL MEMBRANE EFFLUX PROTEIN-RELATED"/>
    <property type="match status" value="1"/>
</dbReference>
<feature type="transmembrane region" description="Helical" evidence="6">
    <location>
        <begin position="42"/>
        <end position="66"/>
    </location>
</feature>
<keyword evidence="4 6" id="KW-1133">Transmembrane helix</keyword>
<dbReference type="Proteomes" id="UP000630923">
    <property type="component" value="Unassembled WGS sequence"/>
</dbReference>
<dbReference type="InterPro" id="IPR011701">
    <property type="entry name" value="MFS"/>
</dbReference>
<feature type="domain" description="Major facilitator superfamily (MFS) profile" evidence="7">
    <location>
        <begin position="9"/>
        <end position="420"/>
    </location>
</feature>
<name>A0A919AMG8_9PROT</name>
<reference evidence="8" key="1">
    <citation type="journal article" date="2014" name="Int. J. Syst. Evol. Microbiol.">
        <title>Complete genome sequence of Corynebacterium casei LMG S-19264T (=DSM 44701T), isolated from a smear-ripened cheese.</title>
        <authorList>
            <consortium name="US DOE Joint Genome Institute (JGI-PGF)"/>
            <person name="Walter F."/>
            <person name="Albersmeier A."/>
            <person name="Kalinowski J."/>
            <person name="Ruckert C."/>
        </authorList>
    </citation>
    <scope>NUCLEOTIDE SEQUENCE</scope>
    <source>
        <strain evidence="8">KCTC 42590</strain>
    </source>
</reference>
<evidence type="ECO:0000256" key="5">
    <source>
        <dbReference type="ARBA" id="ARBA00023136"/>
    </source>
</evidence>
<dbReference type="GO" id="GO:0022857">
    <property type="term" value="F:transmembrane transporter activity"/>
    <property type="evidence" value="ECO:0007669"/>
    <property type="project" value="InterPro"/>
</dbReference>
<dbReference type="InterPro" id="IPR036259">
    <property type="entry name" value="MFS_trans_sf"/>
</dbReference>
<evidence type="ECO:0000259" key="7">
    <source>
        <dbReference type="PROSITE" id="PS50850"/>
    </source>
</evidence>
<evidence type="ECO:0000256" key="1">
    <source>
        <dbReference type="ARBA" id="ARBA00004651"/>
    </source>
</evidence>
<dbReference type="PROSITE" id="PS50850">
    <property type="entry name" value="MFS"/>
    <property type="match status" value="1"/>
</dbReference>
<sequence length="430" mass="46599">MFQLFKDRNFLVFWVGNFISAVGDHVSIIAFPWLVLTLTGSPALMGLVFATQGLPRAVFMLTGGVLVDKSSPRQVMMVCNLVRLVIVLILAVLLLYGMATVMHVFLFAFAFGLADAFYFPAANAVLPSVLPASQLKDGNGLVQISYQISIVFGPLIAGLLIAGEFSLDTVHGVSEETVTKTDDTFGGIANALIFDAVTFFVSCISLLFTKARSLRDPEPTGQSVVQSLKEGVAFVWQTPALRLIFIGTIGLDFFFLAPVFVGLPVLAQDRFEEGALIYALELMAYGAGALIGGVLAVLTRGPKPEKLIRIAFALWAFSGLTVASVVLFYSVVPPMILFFIAGIGDNWVWVFIVTWIQTITPEKLMGRVMSILMFLSVGLVPVANLVVGLMLEWWIEAVFVIAGLSIFAICLICMVHPDAKRVTALTEKAV</sequence>
<feature type="transmembrane region" description="Helical" evidence="6">
    <location>
        <begin position="187"/>
        <end position="208"/>
    </location>
</feature>
<feature type="transmembrane region" description="Helical" evidence="6">
    <location>
        <begin position="275"/>
        <end position="298"/>
    </location>
</feature>
<dbReference type="RefSeq" id="WP_191250022.1">
    <property type="nucleotide sequence ID" value="NZ_BNCI01000001.1"/>
</dbReference>
<dbReference type="SUPFAM" id="SSF103473">
    <property type="entry name" value="MFS general substrate transporter"/>
    <property type="match status" value="1"/>
</dbReference>
<evidence type="ECO:0000313" key="9">
    <source>
        <dbReference type="Proteomes" id="UP000630923"/>
    </source>
</evidence>
<feature type="transmembrane region" description="Helical" evidence="6">
    <location>
        <begin position="146"/>
        <end position="167"/>
    </location>
</feature>
<feature type="transmembrane region" description="Helical" evidence="6">
    <location>
        <begin position="104"/>
        <end position="126"/>
    </location>
</feature>
<organism evidence="8 9">
    <name type="scientific">Kordiimonas sediminis</name>
    <dbReference type="NCBI Taxonomy" id="1735581"/>
    <lineage>
        <taxon>Bacteria</taxon>
        <taxon>Pseudomonadati</taxon>
        <taxon>Pseudomonadota</taxon>
        <taxon>Alphaproteobacteria</taxon>
        <taxon>Kordiimonadales</taxon>
        <taxon>Kordiimonadaceae</taxon>
        <taxon>Kordiimonas</taxon>
    </lineage>
</organism>
<evidence type="ECO:0000256" key="6">
    <source>
        <dbReference type="SAM" id="Phobius"/>
    </source>
</evidence>
<dbReference type="InterPro" id="IPR020846">
    <property type="entry name" value="MFS_dom"/>
</dbReference>
<accession>A0A919AMG8</accession>
<keyword evidence="2" id="KW-1003">Cell membrane</keyword>
<feature type="transmembrane region" description="Helical" evidence="6">
    <location>
        <begin position="12"/>
        <end position="36"/>
    </location>
</feature>
<comment type="subcellular location">
    <subcellularLocation>
        <location evidence="1">Cell membrane</location>
        <topology evidence="1">Multi-pass membrane protein</topology>
    </subcellularLocation>
</comment>
<evidence type="ECO:0000256" key="3">
    <source>
        <dbReference type="ARBA" id="ARBA00022692"/>
    </source>
</evidence>
<dbReference type="PANTHER" id="PTHR23513:SF6">
    <property type="entry name" value="MAJOR FACILITATOR SUPERFAMILY ASSOCIATED DOMAIN-CONTAINING PROTEIN"/>
    <property type="match status" value="1"/>
</dbReference>
<feature type="transmembrane region" description="Helical" evidence="6">
    <location>
        <begin position="243"/>
        <end position="263"/>
    </location>
</feature>
<feature type="transmembrane region" description="Helical" evidence="6">
    <location>
        <begin position="393"/>
        <end position="415"/>
    </location>
</feature>
<gene>
    <name evidence="8" type="ORF">GCM10017044_05530</name>
</gene>
<keyword evidence="5 6" id="KW-0472">Membrane</keyword>
<feature type="transmembrane region" description="Helical" evidence="6">
    <location>
        <begin position="310"/>
        <end position="329"/>
    </location>
</feature>
<dbReference type="CDD" id="cd06173">
    <property type="entry name" value="MFS_MefA_like"/>
    <property type="match status" value="1"/>
</dbReference>
<evidence type="ECO:0000313" key="8">
    <source>
        <dbReference type="EMBL" id="GHF14332.1"/>
    </source>
</evidence>
<feature type="transmembrane region" description="Helical" evidence="6">
    <location>
        <begin position="335"/>
        <end position="356"/>
    </location>
</feature>
<feature type="transmembrane region" description="Helical" evidence="6">
    <location>
        <begin position="78"/>
        <end position="98"/>
    </location>
</feature>
<dbReference type="GO" id="GO:0005886">
    <property type="term" value="C:plasma membrane"/>
    <property type="evidence" value="ECO:0007669"/>
    <property type="project" value="UniProtKB-SubCell"/>
</dbReference>
<dbReference type="Gene3D" id="1.20.1250.20">
    <property type="entry name" value="MFS general substrate transporter like domains"/>
    <property type="match status" value="1"/>
</dbReference>
<comment type="caution">
    <text evidence="8">The sequence shown here is derived from an EMBL/GenBank/DDBJ whole genome shotgun (WGS) entry which is preliminary data.</text>
</comment>
<dbReference type="EMBL" id="BNCI01000001">
    <property type="protein sequence ID" value="GHF14332.1"/>
    <property type="molecule type" value="Genomic_DNA"/>
</dbReference>
<dbReference type="Pfam" id="PF07690">
    <property type="entry name" value="MFS_1"/>
    <property type="match status" value="1"/>
</dbReference>